<reference evidence="1" key="1">
    <citation type="journal article" date="2015" name="Nature">
        <title>Complex archaea that bridge the gap between prokaryotes and eukaryotes.</title>
        <authorList>
            <person name="Spang A."/>
            <person name="Saw J.H."/>
            <person name="Jorgensen S.L."/>
            <person name="Zaremba-Niedzwiedzka K."/>
            <person name="Martijn J."/>
            <person name="Lind A.E."/>
            <person name="van Eijk R."/>
            <person name="Schleper C."/>
            <person name="Guy L."/>
            <person name="Ettema T.J."/>
        </authorList>
    </citation>
    <scope>NUCLEOTIDE SEQUENCE</scope>
</reference>
<evidence type="ECO:0000313" key="1">
    <source>
        <dbReference type="EMBL" id="KKL66061.1"/>
    </source>
</evidence>
<organism evidence="1">
    <name type="scientific">marine sediment metagenome</name>
    <dbReference type="NCBI Taxonomy" id="412755"/>
    <lineage>
        <taxon>unclassified sequences</taxon>
        <taxon>metagenomes</taxon>
        <taxon>ecological metagenomes</taxon>
    </lineage>
</organism>
<sequence>MKVRFFGEERDIREFIQPGSAPVLDVAEGLPADKDQAVRETWRYIAQHIRYPPMEPFDYRYQEAFVQQQGGVKVFEPRVALLSEARYDYWQMPAETLAEGIGDCEDTTFVGVSVLRSRLSSSEVFANIGTWKGFGHAWITVLMNGQARVVETTRAPQWPLGLEDPDYQPYLKFNDVSFQEIRRGLLVGAGPRYSVEVSSFKKNV</sequence>
<name>A0A0F9EID5_9ZZZZ</name>
<dbReference type="Gene3D" id="3.10.620.30">
    <property type="match status" value="1"/>
</dbReference>
<accession>A0A0F9EID5</accession>
<gene>
    <name evidence="1" type="ORF">LCGC14_2148730</name>
</gene>
<protein>
    <recommendedName>
        <fullName evidence="2">Transglutaminase-like domain-containing protein</fullName>
    </recommendedName>
</protein>
<dbReference type="AlphaFoldDB" id="A0A0F9EID5"/>
<proteinExistence type="predicted"/>
<evidence type="ECO:0008006" key="2">
    <source>
        <dbReference type="Google" id="ProtNLM"/>
    </source>
</evidence>
<comment type="caution">
    <text evidence="1">The sequence shown here is derived from an EMBL/GenBank/DDBJ whole genome shotgun (WGS) entry which is preliminary data.</text>
</comment>
<dbReference type="EMBL" id="LAZR01027324">
    <property type="protein sequence ID" value="KKL66061.1"/>
    <property type="molecule type" value="Genomic_DNA"/>
</dbReference>